<keyword evidence="4" id="KW-1185">Reference proteome</keyword>
<keyword evidence="1" id="KW-0472">Membrane</keyword>
<name>A0A398B9B8_9BACI</name>
<accession>A0A398B9B8</accession>
<organism evidence="3 4">
    <name type="scientific">Peribacillus asahii</name>
    <dbReference type="NCBI Taxonomy" id="228899"/>
    <lineage>
        <taxon>Bacteria</taxon>
        <taxon>Bacillati</taxon>
        <taxon>Bacillota</taxon>
        <taxon>Bacilli</taxon>
        <taxon>Bacillales</taxon>
        <taxon>Bacillaceae</taxon>
        <taxon>Peribacillus</taxon>
    </lineage>
</organism>
<dbReference type="InterPro" id="IPR032816">
    <property type="entry name" value="VTT_dom"/>
</dbReference>
<sequence length="191" mass="22064">MDEKLAIVLSYIQSGSVFMPFMFIAFHVLRQLLFIPVIVVCISGGILFGPVLGTIYSIIGLTLSNLCFYFIIGKFPKTRDKLFLLKDKLFGNHKPNSSQIAILRLLPFIHYYLLSFCLMESNKGIKHYLYVSFLTNIPLAFVYTVFGHSIANFSPTSLIIILVAIMFLLYLVRDRRNVVPWREFFRYRDKG</sequence>
<feature type="transmembrane region" description="Helical" evidence="1">
    <location>
        <begin position="55"/>
        <end position="72"/>
    </location>
</feature>
<dbReference type="Pfam" id="PF09335">
    <property type="entry name" value="VTT_dom"/>
    <property type="match status" value="1"/>
</dbReference>
<feature type="transmembrane region" description="Helical" evidence="1">
    <location>
        <begin position="32"/>
        <end position="49"/>
    </location>
</feature>
<comment type="caution">
    <text evidence="3">The sequence shown here is derived from an EMBL/GenBank/DDBJ whole genome shotgun (WGS) entry which is preliminary data.</text>
</comment>
<evidence type="ECO:0000259" key="2">
    <source>
        <dbReference type="Pfam" id="PF09335"/>
    </source>
</evidence>
<feature type="transmembrane region" description="Helical" evidence="1">
    <location>
        <begin position="128"/>
        <end position="146"/>
    </location>
</feature>
<evidence type="ECO:0000256" key="1">
    <source>
        <dbReference type="SAM" id="Phobius"/>
    </source>
</evidence>
<evidence type="ECO:0000313" key="4">
    <source>
        <dbReference type="Proteomes" id="UP000266016"/>
    </source>
</evidence>
<keyword evidence="1" id="KW-0812">Transmembrane</keyword>
<feature type="transmembrane region" description="Helical" evidence="1">
    <location>
        <begin position="6"/>
        <end position="25"/>
    </location>
</feature>
<dbReference type="Proteomes" id="UP000266016">
    <property type="component" value="Unassembled WGS sequence"/>
</dbReference>
<protein>
    <submittedName>
        <fullName evidence="3">TVP38/TMEM64 family protein</fullName>
    </submittedName>
</protein>
<reference evidence="3 4" key="1">
    <citation type="submission" date="2018-08" db="EMBL/GenBank/DDBJ databases">
        <title>Bacillus jemisoniae sp. nov., Bacillus chryseoplanitiae sp. nov., Bacillus resnikiae sp. nov., and Bacillus frankliniae sp. nov., isolated from Viking spacecraft and associated surfaces.</title>
        <authorList>
            <person name="Seuylemezian A."/>
            <person name="Vaishampayan P."/>
        </authorList>
    </citation>
    <scope>NUCLEOTIDE SEQUENCE [LARGE SCALE GENOMIC DNA]</scope>
    <source>
        <strain evidence="3 4">MA001</strain>
    </source>
</reference>
<feature type="transmembrane region" description="Helical" evidence="1">
    <location>
        <begin position="152"/>
        <end position="172"/>
    </location>
</feature>
<feature type="domain" description="VTT" evidence="2">
    <location>
        <begin position="36"/>
        <end position="148"/>
    </location>
</feature>
<gene>
    <name evidence="3" type="ORF">D1953_08790</name>
</gene>
<dbReference type="EMBL" id="QWVS01000015">
    <property type="protein sequence ID" value="RID86417.1"/>
    <property type="molecule type" value="Genomic_DNA"/>
</dbReference>
<dbReference type="AlphaFoldDB" id="A0A398B9B8"/>
<dbReference type="RefSeq" id="WP_119116807.1">
    <property type="nucleotide sequence ID" value="NZ_QWVS01000015.1"/>
</dbReference>
<keyword evidence="1" id="KW-1133">Transmembrane helix</keyword>
<evidence type="ECO:0000313" key="3">
    <source>
        <dbReference type="EMBL" id="RID86417.1"/>
    </source>
</evidence>
<proteinExistence type="predicted"/>